<dbReference type="SUPFAM" id="SSF53649">
    <property type="entry name" value="Alkaline phosphatase-like"/>
    <property type="match status" value="1"/>
</dbReference>
<sequence length="892" mass="93606">MTVDVAASAAVTPAIARAFIEQARHKNYAHGVIGVRARPEATGETTFQFGGQSVRIVPAGSALALREAIRSADPDGWLVVVTDRSDDDLGAGLLSHLIWQRLRHPDPWQAVQQAFAAHSVDARLLSLGNARDVASGLLELAPTDGWPPAPAGVLTRDHALSSAARAELGLPAGPVDLIAVLHWSTDASLPAAIARLRTRAGETTVDAILDWVAASSGEAAPFVAALLRTGTVNDLVPLGVAVDCLLNARDRHEAELALARLQHRWGSVPRESLAAAGRLSRVVLSGLLGASSTARTGTALLAQADDLLNSAQAQHLTEASTLLRSGLTHRLRGLAEALRHGADGDTSALESTWARVAEHELVDGDTRVAPARAGVRLVRWLTATSDDESPSALAALADRHLLVDAWVDSAVNDAEAGVDDPGLASALEAVLRAVEKRRDGHDLEFATALAREGCGDSLAGVRGLEQVLPDIVAPLAHEYPTLLLVLDGMSAGVATEIIQHATTEVEFGMVECIVPGVDRRMPALAVLPSVTEMSRSSLLAGRLTSGQQDAERRNFAAFTSAKGLGEAPLFHKKGLDTGRQGFAIADDVRLAIADTDRHRLVGCVLNTIDDALDRNDPGGTDWTAETVKHLGPLLRAARAAGRLVVLTSDHGHVVERRRGTQRGVAVSSRYRSVSPPIGDDEVLVSGTRVLTEDHQAVLAVSERLRYRPTMAGYHGGAAPAEVVVPVALLAPSTLSHKLAAAPVAEPSWWDLTGAPTLPVAAPSAPVEVPDVPQPDLFSSVPESTVSGGVGRALVESTTYGAQKKLVGRVAVTDDAVAALVDALTSTPDRRLSATRAATLLGVPANRVAMVMSQVSKLLNVEGYPVVATDPTTQAVTLDVALLAEQYGVRESR</sequence>
<gene>
    <name evidence="4" type="ORF">BW733_06000</name>
</gene>
<name>A0A1Q2CWK3_9ACTN</name>
<evidence type="ECO:0000259" key="2">
    <source>
        <dbReference type="Pfam" id="PF25862"/>
    </source>
</evidence>
<organism evidence="4 5">
    <name type="scientific">Tessaracoccus flavescens</name>
    <dbReference type="NCBI Taxonomy" id="399497"/>
    <lineage>
        <taxon>Bacteria</taxon>
        <taxon>Bacillati</taxon>
        <taxon>Actinomycetota</taxon>
        <taxon>Actinomycetes</taxon>
        <taxon>Propionibacteriales</taxon>
        <taxon>Propionibacteriaceae</taxon>
        <taxon>Tessaracoccus</taxon>
    </lineage>
</organism>
<dbReference type="Proteomes" id="UP000188235">
    <property type="component" value="Chromosome"/>
</dbReference>
<protein>
    <submittedName>
        <fullName evidence="4">Uncharacterized protein</fullName>
    </submittedName>
</protein>
<evidence type="ECO:0000313" key="5">
    <source>
        <dbReference type="Proteomes" id="UP000188235"/>
    </source>
</evidence>
<evidence type="ECO:0000259" key="3">
    <source>
        <dbReference type="Pfam" id="PF25863"/>
    </source>
</evidence>
<feature type="domain" description="Alkaline phosphatase-like protein PglZ N-terminal" evidence="2">
    <location>
        <begin position="20"/>
        <end position="106"/>
    </location>
</feature>
<dbReference type="InterPro" id="IPR058880">
    <property type="entry name" value="PglZ_N"/>
</dbReference>
<dbReference type="Pfam" id="PF25862">
    <property type="entry name" value="PglZ_1st"/>
    <property type="match status" value="1"/>
</dbReference>
<dbReference type="Pfam" id="PF08665">
    <property type="entry name" value="PglZ"/>
    <property type="match status" value="1"/>
</dbReference>
<dbReference type="STRING" id="399497.BW733_06000"/>
<dbReference type="Pfam" id="PF25863">
    <property type="entry name" value="PglZ_C"/>
    <property type="match status" value="1"/>
</dbReference>
<dbReference type="RefSeq" id="WP_077348812.1">
    <property type="nucleotide sequence ID" value="NZ_CP019607.1"/>
</dbReference>
<dbReference type="OrthoDB" id="6725302at2"/>
<keyword evidence="5" id="KW-1185">Reference proteome</keyword>
<dbReference type="NCBIfam" id="NF033446">
    <property type="entry name" value="BREX_PglZ_2"/>
    <property type="match status" value="1"/>
</dbReference>
<dbReference type="AlphaFoldDB" id="A0A1Q2CWK3"/>
<reference evidence="4 5" key="1">
    <citation type="journal article" date="2008" name="Int. J. Syst. Evol. Microbiol.">
        <title>Tessaracoccus flavescens sp. nov., isolated from marine sediment.</title>
        <authorList>
            <person name="Lee D.W."/>
            <person name="Lee S.D."/>
        </authorList>
    </citation>
    <scope>NUCLEOTIDE SEQUENCE [LARGE SCALE GENOMIC DNA]</scope>
    <source>
        <strain evidence="4 5">SST-39T</strain>
    </source>
</reference>
<proteinExistence type="predicted"/>
<dbReference type="EMBL" id="CP019607">
    <property type="protein sequence ID" value="AQP50451.1"/>
    <property type="molecule type" value="Genomic_DNA"/>
</dbReference>
<accession>A0A1Q2CWK3</accession>
<dbReference type="InterPro" id="IPR047992">
    <property type="entry name" value="BREX_PglZ"/>
</dbReference>
<evidence type="ECO:0000313" key="4">
    <source>
        <dbReference type="EMBL" id="AQP50451.1"/>
    </source>
</evidence>
<dbReference type="InterPro" id="IPR017850">
    <property type="entry name" value="Alkaline_phosphatase_core_sf"/>
</dbReference>
<dbReference type="InterPro" id="IPR058881">
    <property type="entry name" value="PglZ_2nd"/>
</dbReference>
<dbReference type="InterPro" id="IPR058882">
    <property type="entry name" value="PglZ_C"/>
</dbReference>
<feature type="domain" description="Alkaline phosphatase-like protein PglZ C-terminal" evidence="3">
    <location>
        <begin position="788"/>
        <end position="887"/>
    </location>
</feature>
<dbReference type="Pfam" id="PF25861">
    <property type="entry name" value="PglZ_2nd"/>
    <property type="match status" value="1"/>
</dbReference>
<evidence type="ECO:0000259" key="1">
    <source>
        <dbReference type="Pfam" id="PF25861"/>
    </source>
</evidence>
<feature type="domain" description="Alkaline phosphatase-like protein PglZ second" evidence="1">
    <location>
        <begin position="176"/>
        <end position="321"/>
    </location>
</feature>
<dbReference type="KEGG" id="tfa:BW733_06000"/>